<comment type="caution">
    <text evidence="2">The sequence shown here is derived from an EMBL/GenBank/DDBJ whole genome shotgun (WGS) entry which is preliminary data.</text>
</comment>
<evidence type="ECO:0000313" key="3">
    <source>
        <dbReference type="Proteomes" id="UP001612741"/>
    </source>
</evidence>
<reference evidence="2 3" key="1">
    <citation type="submission" date="2024-10" db="EMBL/GenBank/DDBJ databases">
        <title>The Natural Products Discovery Center: Release of the First 8490 Sequenced Strains for Exploring Actinobacteria Biosynthetic Diversity.</title>
        <authorList>
            <person name="Kalkreuter E."/>
            <person name="Kautsar S.A."/>
            <person name="Yang D."/>
            <person name="Bader C.D."/>
            <person name="Teijaro C.N."/>
            <person name="Fluegel L."/>
            <person name="Davis C.M."/>
            <person name="Simpson J.R."/>
            <person name="Lauterbach L."/>
            <person name="Steele A.D."/>
            <person name="Gui C."/>
            <person name="Meng S."/>
            <person name="Li G."/>
            <person name="Viehrig K."/>
            <person name="Ye F."/>
            <person name="Su P."/>
            <person name="Kiefer A.F."/>
            <person name="Nichols A."/>
            <person name="Cepeda A.J."/>
            <person name="Yan W."/>
            <person name="Fan B."/>
            <person name="Jiang Y."/>
            <person name="Adhikari A."/>
            <person name="Zheng C.-J."/>
            <person name="Schuster L."/>
            <person name="Cowan T.M."/>
            <person name="Smanski M.J."/>
            <person name="Chevrette M.G."/>
            <person name="De Carvalho L.P.S."/>
            <person name="Shen B."/>
        </authorList>
    </citation>
    <scope>NUCLEOTIDE SEQUENCE [LARGE SCALE GENOMIC DNA]</scope>
    <source>
        <strain evidence="2 3">NPDC050545</strain>
    </source>
</reference>
<protein>
    <submittedName>
        <fullName evidence="2">DUF4097 family beta strand repeat-containing protein</fullName>
    </submittedName>
</protein>
<name>A0ABW7YN05_9ACTN</name>
<dbReference type="Proteomes" id="UP001612741">
    <property type="component" value="Unassembled WGS sequence"/>
</dbReference>
<evidence type="ECO:0000259" key="1">
    <source>
        <dbReference type="Pfam" id="PF13349"/>
    </source>
</evidence>
<keyword evidence="3" id="KW-1185">Reference proteome</keyword>
<dbReference type="InterPro" id="IPR025164">
    <property type="entry name" value="Toastrack_DUF4097"/>
</dbReference>
<accession>A0ABW7YN05</accession>
<dbReference type="RefSeq" id="WP_397080019.1">
    <property type="nucleotide sequence ID" value="NZ_JBITGY010000002.1"/>
</dbReference>
<dbReference type="Pfam" id="PF13349">
    <property type="entry name" value="DUF4097"/>
    <property type="match status" value="1"/>
</dbReference>
<organism evidence="2 3">
    <name type="scientific">Nonomuraea typhae</name>
    <dbReference type="NCBI Taxonomy" id="2603600"/>
    <lineage>
        <taxon>Bacteria</taxon>
        <taxon>Bacillati</taxon>
        <taxon>Actinomycetota</taxon>
        <taxon>Actinomycetes</taxon>
        <taxon>Streptosporangiales</taxon>
        <taxon>Streptosporangiaceae</taxon>
        <taxon>Nonomuraea</taxon>
    </lineage>
</organism>
<proteinExistence type="predicted"/>
<gene>
    <name evidence="2" type="ORF">ACIBG2_07915</name>
</gene>
<feature type="domain" description="DUF4097" evidence="1">
    <location>
        <begin position="13"/>
        <end position="211"/>
    </location>
</feature>
<dbReference type="EMBL" id="JBITGY010000002">
    <property type="protein sequence ID" value="MFI6497292.1"/>
    <property type="molecule type" value="Genomic_DNA"/>
</dbReference>
<sequence>MPVFATPGPITLHVNFPAGDLTVTASGREDTTVEVTPVNRDSDADIAYAASVSVEHLDGTVLVKAPEDSSRLRRTRAVHILVALPTGSRLIAGTAAGDTRATGVYGEVEFSSASGDLHLHRAAALTAKTASGDVTCDIVDGVTDITNTSGDIHVTQAAGDLSIRAVSGAVRVGHAASDVDITSTSGDVTIQSVTTGRVVLQSTSGDTAVAVAPGSAVWLDLNSLTGRITSTLNQAEEPAQGEQTVEITARSLSGSIAVTRAETGR</sequence>
<evidence type="ECO:0000313" key="2">
    <source>
        <dbReference type="EMBL" id="MFI6497292.1"/>
    </source>
</evidence>